<accession>A0ABN9ZB52</accession>
<keyword evidence="3" id="KW-1185">Reference proteome</keyword>
<feature type="region of interest" description="Disordered" evidence="1">
    <location>
        <begin position="1"/>
        <end position="21"/>
    </location>
</feature>
<reference evidence="2" key="1">
    <citation type="submission" date="2023-12" db="EMBL/GenBank/DDBJ databases">
        <authorList>
            <person name="Brown T."/>
        </authorList>
    </citation>
    <scope>NUCLEOTIDE SEQUENCE</scope>
</reference>
<proteinExistence type="predicted"/>
<gene>
    <name evidence="2" type="ORF">MPIPNATIZW_LOCUS1743</name>
</gene>
<feature type="non-terminal residue" evidence="2">
    <location>
        <position position="161"/>
    </location>
</feature>
<protein>
    <recommendedName>
        <fullName evidence="4">Dopamine receptor D4</fullName>
    </recommendedName>
</protein>
<feature type="region of interest" description="Disordered" evidence="1">
    <location>
        <begin position="51"/>
        <end position="131"/>
    </location>
</feature>
<evidence type="ECO:0008006" key="4">
    <source>
        <dbReference type="Google" id="ProtNLM"/>
    </source>
</evidence>
<evidence type="ECO:0000313" key="3">
    <source>
        <dbReference type="Proteomes" id="UP001314169"/>
    </source>
</evidence>
<feature type="compositionally biased region" description="Basic residues" evidence="1">
    <location>
        <begin position="112"/>
        <end position="122"/>
    </location>
</feature>
<feature type="non-terminal residue" evidence="2">
    <location>
        <position position="1"/>
    </location>
</feature>
<dbReference type="EMBL" id="OY882867">
    <property type="protein sequence ID" value="CAK6433437.1"/>
    <property type="molecule type" value="Genomic_DNA"/>
</dbReference>
<feature type="compositionally biased region" description="Low complexity" evidence="1">
    <location>
        <begin position="86"/>
        <end position="103"/>
    </location>
</feature>
<evidence type="ECO:0000256" key="1">
    <source>
        <dbReference type="SAM" id="MobiDB-lite"/>
    </source>
</evidence>
<name>A0ABN9ZB52_PIPNA</name>
<evidence type="ECO:0000313" key="2">
    <source>
        <dbReference type="EMBL" id="CAK6433437.1"/>
    </source>
</evidence>
<dbReference type="Proteomes" id="UP001314169">
    <property type="component" value="Chromosome 10"/>
</dbReference>
<organism evidence="2 3">
    <name type="scientific">Pipistrellus nathusii</name>
    <name type="common">Nathusius' pipistrelle</name>
    <dbReference type="NCBI Taxonomy" id="59473"/>
    <lineage>
        <taxon>Eukaryota</taxon>
        <taxon>Metazoa</taxon>
        <taxon>Chordata</taxon>
        <taxon>Craniata</taxon>
        <taxon>Vertebrata</taxon>
        <taxon>Euteleostomi</taxon>
        <taxon>Mammalia</taxon>
        <taxon>Eutheria</taxon>
        <taxon>Laurasiatheria</taxon>
        <taxon>Chiroptera</taxon>
        <taxon>Yangochiroptera</taxon>
        <taxon>Vespertilionidae</taxon>
        <taxon>Pipistrellus</taxon>
    </lineage>
</organism>
<sequence>MQDAAAGGSPRLGGGASRWRPAGRLHRLLLGLRPGRPPAAPPVLRPHLLPGVRAEAGRARPRAALDPLPAVPPEHPHAPRRGGHAGPRPGRLPGHQGRAGAPPGWAPAPRAPQRRPRGHSAARRALPGPGPPAPLPPALLLLLLLWLRPALLGAPGQPWRL</sequence>